<accession>A0A0G1RTB2</accession>
<comment type="subcellular location">
    <subcellularLocation>
        <location evidence="1">Membrane</location>
    </subcellularLocation>
</comment>
<evidence type="ECO:0000256" key="6">
    <source>
        <dbReference type="ARBA" id="ARBA00023010"/>
    </source>
</evidence>
<keyword evidence="4" id="KW-0653">Protein transport</keyword>
<keyword evidence="6" id="KW-0811">Translocation</keyword>
<dbReference type="EMBL" id="LCMG01000011">
    <property type="protein sequence ID" value="KKU33188.1"/>
    <property type="molecule type" value="Genomic_DNA"/>
</dbReference>
<dbReference type="NCBIfam" id="TIGR00964">
    <property type="entry name" value="secE_bact"/>
    <property type="match status" value="1"/>
</dbReference>
<dbReference type="GO" id="GO:0008320">
    <property type="term" value="F:protein transmembrane transporter activity"/>
    <property type="evidence" value="ECO:0007669"/>
    <property type="project" value="InterPro"/>
</dbReference>
<evidence type="ECO:0000256" key="5">
    <source>
        <dbReference type="ARBA" id="ARBA00022989"/>
    </source>
</evidence>
<keyword evidence="2" id="KW-0813">Transport</keyword>
<keyword evidence="5 8" id="KW-1133">Transmembrane helix</keyword>
<dbReference type="InterPro" id="IPR001901">
    <property type="entry name" value="Translocase_SecE/Sec61-g"/>
</dbReference>
<evidence type="ECO:0000313" key="9">
    <source>
        <dbReference type="EMBL" id="KKU33188.1"/>
    </source>
</evidence>
<sequence>MEQISKKGLIPWTIGYVKDAKAELGKVSWPSKKTTVKYALLVIGVSVALAAFFIGFDWVLAFGLEALIKLVS</sequence>
<name>A0A0G1RTB2_9BACT</name>
<evidence type="ECO:0000256" key="3">
    <source>
        <dbReference type="ARBA" id="ARBA00022692"/>
    </source>
</evidence>
<evidence type="ECO:0000313" key="10">
    <source>
        <dbReference type="Proteomes" id="UP000034705"/>
    </source>
</evidence>
<organism evidence="9 10">
    <name type="scientific">Candidatus Uhrbacteria bacterium GW2011_GWF2_46_218</name>
    <dbReference type="NCBI Taxonomy" id="1619001"/>
    <lineage>
        <taxon>Bacteria</taxon>
        <taxon>Candidatus Uhriibacteriota</taxon>
    </lineage>
</organism>
<dbReference type="Gene3D" id="1.20.5.1030">
    <property type="entry name" value="Preprotein translocase secy subunit"/>
    <property type="match status" value="1"/>
</dbReference>
<reference evidence="9 10" key="1">
    <citation type="journal article" date="2015" name="Nature">
        <title>rRNA introns, odd ribosomes, and small enigmatic genomes across a large radiation of phyla.</title>
        <authorList>
            <person name="Brown C.T."/>
            <person name="Hug L.A."/>
            <person name="Thomas B.C."/>
            <person name="Sharon I."/>
            <person name="Castelle C.J."/>
            <person name="Singh A."/>
            <person name="Wilkins M.J."/>
            <person name="Williams K.H."/>
            <person name="Banfield J.F."/>
        </authorList>
    </citation>
    <scope>NUCLEOTIDE SEQUENCE [LARGE SCALE GENOMIC DNA]</scope>
</reference>
<dbReference type="InterPro" id="IPR038379">
    <property type="entry name" value="SecE_sf"/>
</dbReference>
<evidence type="ECO:0000256" key="8">
    <source>
        <dbReference type="SAM" id="Phobius"/>
    </source>
</evidence>
<evidence type="ECO:0000256" key="7">
    <source>
        <dbReference type="ARBA" id="ARBA00023136"/>
    </source>
</evidence>
<feature type="transmembrane region" description="Helical" evidence="8">
    <location>
        <begin position="38"/>
        <end position="64"/>
    </location>
</feature>
<evidence type="ECO:0000256" key="1">
    <source>
        <dbReference type="ARBA" id="ARBA00004370"/>
    </source>
</evidence>
<dbReference type="AlphaFoldDB" id="A0A0G1RTB2"/>
<dbReference type="GO" id="GO:0009306">
    <property type="term" value="P:protein secretion"/>
    <property type="evidence" value="ECO:0007669"/>
    <property type="project" value="InterPro"/>
</dbReference>
<dbReference type="GO" id="GO:0016020">
    <property type="term" value="C:membrane"/>
    <property type="evidence" value="ECO:0007669"/>
    <property type="project" value="UniProtKB-SubCell"/>
</dbReference>
<dbReference type="InterPro" id="IPR005807">
    <property type="entry name" value="SecE_bac"/>
</dbReference>
<evidence type="ECO:0000256" key="2">
    <source>
        <dbReference type="ARBA" id="ARBA00022448"/>
    </source>
</evidence>
<evidence type="ECO:0000256" key="4">
    <source>
        <dbReference type="ARBA" id="ARBA00022927"/>
    </source>
</evidence>
<dbReference type="Pfam" id="PF00584">
    <property type="entry name" value="SecE"/>
    <property type="match status" value="1"/>
</dbReference>
<keyword evidence="3 8" id="KW-0812">Transmembrane</keyword>
<dbReference type="GO" id="GO:0006886">
    <property type="term" value="P:intracellular protein transport"/>
    <property type="evidence" value="ECO:0007669"/>
    <property type="project" value="InterPro"/>
</dbReference>
<keyword evidence="7 8" id="KW-0472">Membrane</keyword>
<protein>
    <submittedName>
        <fullName evidence="9">Protein secE/sec61-gamma protein</fullName>
    </submittedName>
</protein>
<comment type="caution">
    <text evidence="9">The sequence shown here is derived from an EMBL/GenBank/DDBJ whole genome shotgun (WGS) entry which is preliminary data.</text>
</comment>
<proteinExistence type="predicted"/>
<dbReference type="GO" id="GO:0006605">
    <property type="term" value="P:protein targeting"/>
    <property type="evidence" value="ECO:0007669"/>
    <property type="project" value="InterPro"/>
</dbReference>
<gene>
    <name evidence="9" type="ORF">UX45_C0011G0024</name>
</gene>
<dbReference type="Proteomes" id="UP000034705">
    <property type="component" value="Unassembled WGS sequence"/>
</dbReference>